<accession>A0ABR3FA89</accession>
<dbReference type="Proteomes" id="UP001465976">
    <property type="component" value="Unassembled WGS sequence"/>
</dbReference>
<evidence type="ECO:0000313" key="3">
    <source>
        <dbReference type="Proteomes" id="UP001465976"/>
    </source>
</evidence>
<protein>
    <submittedName>
        <fullName evidence="2">Uncharacterized protein</fullName>
    </submittedName>
</protein>
<feature type="region of interest" description="Disordered" evidence="1">
    <location>
        <begin position="634"/>
        <end position="663"/>
    </location>
</feature>
<feature type="compositionally biased region" description="Polar residues" evidence="1">
    <location>
        <begin position="634"/>
        <end position="656"/>
    </location>
</feature>
<sequence>MDPTDDPMDVDIDLDILPPPRTSGNESEIAPAAGMYGIDEAGQKFYITTFNNTDAGFATNAPPDIQYEGGMKYDDYRNTVRATSENPWSPFTSRMDWEVAKWAKLRGSTSTAFTELLAIDGLSDQLNLSYKNATELNNMIDNSLPRRRPEFVREEVSIKGKSFDLFKRDILKCIASIYGDPAHAQYLQFLPERHYADPDKTIRVYHELHTGAWWWATQKAVEKDKPGATIVPVILSTDKTQITIFRNKSAYPIYLTIGNLPKDIRRKPSKQGQILVGYLPTSNLKHIKNKASRRRAIANLFHACMSNIVAPLRKAGLDGVVLEDGNGVRRRCHPIHCAYVGDYPEHVLVTCTYTGTSPVCEAPAHKLGEYPCIYPLRDADAVAKAITHMGTDVWVSECRKVNIKPVQNPFWKELPYTNIFRTITPDVLHQLYQGVIKHLISWITEIYGEDDIDARASRLPPNHGIRVFRKGITSLSRVSGAEHKQMCAFLLSVVTDARLPGGQSSASLMAATRALLDFLYYARYPIHTEQSLKDMEFSLAEFHRNKHVFIDLGVRENFNIPKFHSLCHYIPAIKLYGTTDNYSTEATERLHIDLAKDAYRATNRKDEFTQMTRWLERREKVLFHANFIARSHASLSSQPPTHGPSNESQSDNQNPESLPLVHFPGKRHTSIIPRVTLEELNPTYELKMTNFPTHESVSLDKIQDSVNGYGATLFKTALARFIIQYRFPEYTARQIDERAHDIVKFINRDAAGEETMDSIHAYPSQWTRSGRLSKTARFDTAIVKVRDISGQQGKELHGSGLRVGRVRVIFSLPTENLGLILPPNLPPPKHLAYVEWFSNFTRHPEPYSHLYKLKKEYRGEHPLVSVLPLNLVKHSVHLYPRWDMAKLADWESDTVLDQCDTFYLNPYKDLRTYFVLPKKTEA</sequence>
<reference evidence="2 3" key="1">
    <citation type="submission" date="2024-02" db="EMBL/GenBank/DDBJ databases">
        <title>A draft genome for the cacao thread blight pathogen Marasmius crinis-equi.</title>
        <authorList>
            <person name="Cohen S.P."/>
            <person name="Baruah I.K."/>
            <person name="Amoako-Attah I."/>
            <person name="Bukari Y."/>
            <person name="Meinhardt L.W."/>
            <person name="Bailey B.A."/>
        </authorList>
    </citation>
    <scope>NUCLEOTIDE SEQUENCE [LARGE SCALE GENOMIC DNA]</scope>
    <source>
        <strain evidence="2 3">GH-76</strain>
    </source>
</reference>
<dbReference type="InterPro" id="IPR041078">
    <property type="entry name" value="Plavaka"/>
</dbReference>
<evidence type="ECO:0000313" key="2">
    <source>
        <dbReference type="EMBL" id="KAL0572146.1"/>
    </source>
</evidence>
<evidence type="ECO:0000256" key="1">
    <source>
        <dbReference type="SAM" id="MobiDB-lite"/>
    </source>
</evidence>
<dbReference type="Pfam" id="PF18759">
    <property type="entry name" value="Plavaka"/>
    <property type="match status" value="1"/>
</dbReference>
<organism evidence="2 3">
    <name type="scientific">Marasmius crinis-equi</name>
    <dbReference type="NCBI Taxonomy" id="585013"/>
    <lineage>
        <taxon>Eukaryota</taxon>
        <taxon>Fungi</taxon>
        <taxon>Dikarya</taxon>
        <taxon>Basidiomycota</taxon>
        <taxon>Agaricomycotina</taxon>
        <taxon>Agaricomycetes</taxon>
        <taxon>Agaricomycetidae</taxon>
        <taxon>Agaricales</taxon>
        <taxon>Marasmiineae</taxon>
        <taxon>Marasmiaceae</taxon>
        <taxon>Marasmius</taxon>
    </lineage>
</organism>
<keyword evidence="3" id="KW-1185">Reference proteome</keyword>
<proteinExistence type="predicted"/>
<dbReference type="EMBL" id="JBAHYK010000667">
    <property type="protein sequence ID" value="KAL0572146.1"/>
    <property type="molecule type" value="Genomic_DNA"/>
</dbReference>
<name>A0ABR3FA89_9AGAR</name>
<comment type="caution">
    <text evidence="2">The sequence shown here is derived from an EMBL/GenBank/DDBJ whole genome shotgun (WGS) entry which is preliminary data.</text>
</comment>
<gene>
    <name evidence="2" type="ORF">V5O48_009824</name>
</gene>